<dbReference type="Pfam" id="PF13193">
    <property type="entry name" value="AMP-binding_C"/>
    <property type="match status" value="1"/>
</dbReference>
<dbReference type="FunFam" id="1.10.1200.10:FF:000016">
    <property type="entry name" value="Non-ribosomal peptide synthase"/>
    <property type="match status" value="1"/>
</dbReference>
<dbReference type="InterPro" id="IPR001242">
    <property type="entry name" value="Condensation_dom"/>
</dbReference>
<evidence type="ECO:0000256" key="1">
    <source>
        <dbReference type="ARBA" id="ARBA00001957"/>
    </source>
</evidence>
<feature type="non-terminal residue" evidence="5">
    <location>
        <position position="1"/>
    </location>
</feature>
<dbReference type="PROSITE" id="PS00455">
    <property type="entry name" value="AMP_BINDING"/>
    <property type="match status" value="1"/>
</dbReference>
<feature type="domain" description="Carrier" evidence="4">
    <location>
        <begin position="754"/>
        <end position="829"/>
    </location>
</feature>
<dbReference type="PROSITE" id="PS50075">
    <property type="entry name" value="CARRIER"/>
    <property type="match status" value="1"/>
</dbReference>
<dbReference type="SMART" id="SM00823">
    <property type="entry name" value="PKS_PP"/>
    <property type="match status" value="1"/>
</dbReference>
<evidence type="ECO:0000256" key="2">
    <source>
        <dbReference type="ARBA" id="ARBA00022450"/>
    </source>
</evidence>
<dbReference type="SUPFAM" id="SSF56801">
    <property type="entry name" value="Acetyl-CoA synthetase-like"/>
    <property type="match status" value="1"/>
</dbReference>
<protein>
    <submittedName>
        <fullName evidence="5">Syringopeptin synthetase C</fullName>
    </submittedName>
</protein>
<evidence type="ECO:0000313" key="5">
    <source>
        <dbReference type="EMBL" id="RMR85042.1"/>
    </source>
</evidence>
<dbReference type="InterPro" id="IPR010071">
    <property type="entry name" value="AA_adenyl_dom"/>
</dbReference>
<name>A0A3M4YAS2_9PSED</name>
<dbReference type="CDD" id="cd19531">
    <property type="entry name" value="LCL_NRPS-like"/>
    <property type="match status" value="1"/>
</dbReference>
<dbReference type="Gene3D" id="3.30.559.10">
    <property type="entry name" value="Chloramphenicol acetyltransferase-like domain"/>
    <property type="match status" value="2"/>
</dbReference>
<dbReference type="Gene3D" id="3.40.50.980">
    <property type="match status" value="2"/>
</dbReference>
<dbReference type="InterPro" id="IPR036736">
    <property type="entry name" value="ACP-like_sf"/>
</dbReference>
<dbReference type="InterPro" id="IPR020845">
    <property type="entry name" value="AMP-binding_CS"/>
</dbReference>
<dbReference type="InterPro" id="IPR023213">
    <property type="entry name" value="CAT-like_dom_sf"/>
</dbReference>
<evidence type="ECO:0000259" key="4">
    <source>
        <dbReference type="PROSITE" id="PS50075"/>
    </source>
</evidence>
<dbReference type="GO" id="GO:0031177">
    <property type="term" value="F:phosphopantetheine binding"/>
    <property type="evidence" value="ECO:0007669"/>
    <property type="project" value="InterPro"/>
</dbReference>
<dbReference type="AlphaFoldDB" id="A0A3M4YAS2"/>
<dbReference type="GO" id="GO:0003824">
    <property type="term" value="F:catalytic activity"/>
    <property type="evidence" value="ECO:0007669"/>
    <property type="project" value="InterPro"/>
</dbReference>
<dbReference type="EMBL" id="RBSD01000126">
    <property type="protein sequence ID" value="RMR85042.1"/>
    <property type="molecule type" value="Genomic_DNA"/>
</dbReference>
<gene>
    <name evidence="5" type="ORF">ALP78_04199</name>
</gene>
<accession>A0A3M4YAS2</accession>
<dbReference type="FunFam" id="2.30.38.10:FF:000001">
    <property type="entry name" value="Non-ribosomal peptide synthetase PvdI"/>
    <property type="match status" value="1"/>
</dbReference>
<comment type="caution">
    <text evidence="5">The sequence shown here is derived from an EMBL/GenBank/DDBJ whole genome shotgun (WGS) entry which is preliminary data.</text>
</comment>
<dbReference type="PANTHER" id="PTHR45527">
    <property type="entry name" value="NONRIBOSOMAL PEPTIDE SYNTHETASE"/>
    <property type="match status" value="1"/>
</dbReference>
<dbReference type="FunFam" id="3.40.50.12780:FF:000012">
    <property type="entry name" value="Non-ribosomal peptide synthetase"/>
    <property type="match status" value="1"/>
</dbReference>
<dbReference type="SUPFAM" id="SSF47336">
    <property type="entry name" value="ACP-like"/>
    <property type="match status" value="1"/>
</dbReference>
<dbReference type="CDD" id="cd12117">
    <property type="entry name" value="A_NRPS_Srf_like"/>
    <property type="match status" value="1"/>
</dbReference>
<dbReference type="PANTHER" id="PTHR45527:SF1">
    <property type="entry name" value="FATTY ACID SYNTHASE"/>
    <property type="match status" value="1"/>
</dbReference>
<dbReference type="InterPro" id="IPR020806">
    <property type="entry name" value="PKS_PP-bd"/>
</dbReference>
<reference evidence="5 6" key="1">
    <citation type="submission" date="2018-08" db="EMBL/GenBank/DDBJ databases">
        <title>Recombination of ecologically and evolutionarily significant loci maintains genetic cohesion in the Pseudomonas syringae species complex.</title>
        <authorList>
            <person name="Dillon M."/>
            <person name="Thakur S."/>
            <person name="Almeida R.N.D."/>
            <person name="Weir B.S."/>
            <person name="Guttman D.S."/>
        </authorList>
    </citation>
    <scope>NUCLEOTIDE SEQUENCE [LARGE SCALE GENOMIC DNA]</scope>
    <source>
        <strain evidence="5 6">ICMP 4996</strain>
    </source>
</reference>
<dbReference type="Gene3D" id="3.30.559.30">
    <property type="entry name" value="Nonribosomal peptide synthetase, condensation domain"/>
    <property type="match status" value="1"/>
</dbReference>
<keyword evidence="2" id="KW-0596">Phosphopantetheine</keyword>
<evidence type="ECO:0000256" key="3">
    <source>
        <dbReference type="ARBA" id="ARBA00022553"/>
    </source>
</evidence>
<dbReference type="InterPro" id="IPR009081">
    <property type="entry name" value="PP-bd_ACP"/>
</dbReference>
<dbReference type="InterPro" id="IPR045851">
    <property type="entry name" value="AMP-bd_C_sf"/>
</dbReference>
<dbReference type="Pfam" id="PF00501">
    <property type="entry name" value="AMP-binding"/>
    <property type="match status" value="1"/>
</dbReference>
<dbReference type="GO" id="GO:0044550">
    <property type="term" value="P:secondary metabolite biosynthetic process"/>
    <property type="evidence" value="ECO:0007669"/>
    <property type="project" value="UniProtKB-ARBA"/>
</dbReference>
<sequence>GRVSLALSPALTAGLRQLGQRHGATLFMTLLAGWSSLLSRFSGQDDVVIGTPVANRPRSELESLIGFFVNTLALRIRPQGGLSVAALLEQVKAVMLAAHAHQDLPFEQVVEALQPPRSLGHSPIFQVMLALNNTPGGGEFSLPELSLEPLQASHTTAQFDLSLALVEADGGLVGSLEYASDLFERATIERMAGHLQVLLEGMVADDQQAVAELPLLSCEQRRQVLESFNDTAAAYPADKLIHQLFEEQAAQQPDALAVVDETGSLSYGELNTRANRLAHYLIGLGIQPDDRVAICAQRSLEMVVGLLGILKAGGAYVPLDPGYPSERLRYMLEDSTPVAVLVQAALQECLPAVNVQQVVLDSVDLSSGTGGLPCGNPDLDALGLTSRMPAYVMYTSGSSGVPKGVLIEHRSVLRLVINNPYARITTEDCVAHGANTAFDASTWEIWSALLNGAKLLVVSQATLLNPARLNHVLIEGGVTALWLTAGLFNEYVDVLAAAFSKLRYLLVGGDVLDPVSVAKVLSRAHRPRHLINGYGPTETTTFASTYEIHALSDNSRSIPIGRPIGNTRIYLLDAHGQPVPIGVSGEIHIGGAGVARGYLNLPELTAERFLEDPFSAEPAARMYRSGDLGRWLADGNIEYLGRNDDQVKLRGFRIELGEIESKLSECPGVREAVVLVREHLPGDKRLVAYLTAQEGVELSATQLREQLSQGLAEYMIPSAFVTLARFPLTPNGKLDRRALPAPEDDAYASRDYEAPAGEVEHALAQIWQALLGLERVGRHDHFFELGGHSLLAVQLVSRLRQRFEVEVALRDVFAEPTLQGLARQVANARLSAQTPLTLVDRDLPLPLSWAQQRLWFLDQLDRAAGAAYHIPAGLRLRGRLDRDALQATLDRIVARHETLRTHFALHEGQAIQVIAPATQGFALVTHDLRPLDGAAQHETQHEAVERLAGEEALAPFDLSRGPLIRGRLVQLSEMEHILLVTQHHIVSDGWSTGVLLHEIGTLYRAFSQGLADPLPALAFQYVDYAAWQRQW</sequence>
<dbReference type="InterPro" id="IPR025110">
    <property type="entry name" value="AMP-bd_C"/>
</dbReference>
<feature type="non-terminal residue" evidence="5">
    <location>
        <position position="1031"/>
    </location>
</feature>
<proteinExistence type="predicted"/>
<dbReference type="InterPro" id="IPR000873">
    <property type="entry name" value="AMP-dep_synth/lig_dom"/>
</dbReference>
<dbReference type="Pfam" id="PF00550">
    <property type="entry name" value="PP-binding"/>
    <property type="match status" value="1"/>
</dbReference>
<comment type="cofactor">
    <cofactor evidence="1">
        <name>pantetheine 4'-phosphate</name>
        <dbReference type="ChEBI" id="CHEBI:47942"/>
    </cofactor>
</comment>
<dbReference type="Gene3D" id="1.10.1200.10">
    <property type="entry name" value="ACP-like"/>
    <property type="match status" value="1"/>
</dbReference>
<dbReference type="GO" id="GO:0072330">
    <property type="term" value="P:monocarboxylic acid biosynthetic process"/>
    <property type="evidence" value="ECO:0007669"/>
    <property type="project" value="UniProtKB-ARBA"/>
</dbReference>
<dbReference type="Gene3D" id="2.30.38.10">
    <property type="entry name" value="Luciferase, Domain 3"/>
    <property type="match status" value="1"/>
</dbReference>
<dbReference type="Pfam" id="PF00668">
    <property type="entry name" value="Condensation"/>
    <property type="match status" value="2"/>
</dbReference>
<keyword evidence="3" id="KW-0597">Phosphoprotein</keyword>
<dbReference type="GO" id="GO:0005829">
    <property type="term" value="C:cytosol"/>
    <property type="evidence" value="ECO:0007669"/>
    <property type="project" value="TreeGrafter"/>
</dbReference>
<dbReference type="FunFam" id="3.30.559.10:FF:000012">
    <property type="entry name" value="Non-ribosomal peptide synthetase"/>
    <property type="match status" value="1"/>
</dbReference>
<dbReference type="Proteomes" id="UP000268004">
    <property type="component" value="Unassembled WGS sequence"/>
</dbReference>
<dbReference type="InterPro" id="IPR006162">
    <property type="entry name" value="Ppantetheine_attach_site"/>
</dbReference>
<dbReference type="GO" id="GO:0043041">
    <property type="term" value="P:amino acid activation for nonribosomal peptide biosynthetic process"/>
    <property type="evidence" value="ECO:0007669"/>
    <property type="project" value="TreeGrafter"/>
</dbReference>
<dbReference type="NCBIfam" id="TIGR01733">
    <property type="entry name" value="AA-adenyl-dom"/>
    <property type="match status" value="1"/>
</dbReference>
<organism evidence="5 6">
    <name type="scientific">Pseudomonas coronafaciens pv. striafaciens</name>
    <dbReference type="NCBI Taxonomy" id="235276"/>
    <lineage>
        <taxon>Bacteria</taxon>
        <taxon>Pseudomonadati</taxon>
        <taxon>Pseudomonadota</taxon>
        <taxon>Gammaproteobacteria</taxon>
        <taxon>Pseudomonadales</taxon>
        <taxon>Pseudomonadaceae</taxon>
        <taxon>Pseudomonas</taxon>
        <taxon>Pseudomonas coronafaciens</taxon>
    </lineage>
</organism>
<dbReference type="FunFam" id="3.30.300.30:FF:000010">
    <property type="entry name" value="Enterobactin synthetase component F"/>
    <property type="match status" value="1"/>
</dbReference>
<dbReference type="PROSITE" id="PS00012">
    <property type="entry name" value="PHOSPHOPANTETHEINE"/>
    <property type="match status" value="1"/>
</dbReference>
<dbReference type="SUPFAM" id="SSF52777">
    <property type="entry name" value="CoA-dependent acyltransferases"/>
    <property type="match status" value="2"/>
</dbReference>
<dbReference type="RefSeq" id="WP_122335966.1">
    <property type="nucleotide sequence ID" value="NZ_RBSD01000126.1"/>
</dbReference>
<evidence type="ECO:0000313" key="6">
    <source>
        <dbReference type="Proteomes" id="UP000268004"/>
    </source>
</evidence>
<dbReference type="FunFam" id="3.40.50.980:FF:000001">
    <property type="entry name" value="Non-ribosomal peptide synthetase"/>
    <property type="match status" value="1"/>
</dbReference>
<dbReference type="Gene3D" id="3.30.300.30">
    <property type="match status" value="1"/>
</dbReference>